<dbReference type="Pfam" id="PF00042">
    <property type="entry name" value="Globin"/>
    <property type="match status" value="1"/>
</dbReference>
<evidence type="ECO:0000313" key="11">
    <source>
        <dbReference type="EMBL" id="GFS17525.1"/>
    </source>
</evidence>
<keyword evidence="5" id="KW-0479">Metal-binding</keyword>
<evidence type="ECO:0000256" key="7">
    <source>
        <dbReference type="ARBA" id="ARBA00023179"/>
    </source>
</evidence>
<name>A0AAV4J6Q2_9GAST</name>
<organism evidence="11 12">
    <name type="scientific">Elysia marginata</name>
    <dbReference type="NCBI Taxonomy" id="1093978"/>
    <lineage>
        <taxon>Eukaryota</taxon>
        <taxon>Metazoa</taxon>
        <taxon>Spiralia</taxon>
        <taxon>Lophotrochozoa</taxon>
        <taxon>Mollusca</taxon>
        <taxon>Gastropoda</taxon>
        <taxon>Heterobranchia</taxon>
        <taxon>Euthyneura</taxon>
        <taxon>Panpulmonata</taxon>
        <taxon>Sacoglossa</taxon>
        <taxon>Placobranchoidea</taxon>
        <taxon>Plakobranchidae</taxon>
        <taxon>Elysia</taxon>
    </lineage>
</organism>
<dbReference type="SUPFAM" id="SSF46458">
    <property type="entry name" value="Globin-like"/>
    <property type="match status" value="1"/>
</dbReference>
<evidence type="ECO:0000256" key="9">
    <source>
        <dbReference type="RuleBase" id="RU000356"/>
    </source>
</evidence>
<protein>
    <recommendedName>
        <fullName evidence="1">Globin</fullName>
    </recommendedName>
    <alternativeName>
        <fullName evidence="8">Myoglobin</fullName>
    </alternativeName>
</protein>
<dbReference type="PROSITE" id="PS01033">
    <property type="entry name" value="GLOBIN"/>
    <property type="match status" value="1"/>
</dbReference>
<dbReference type="InterPro" id="IPR009050">
    <property type="entry name" value="Globin-like_sf"/>
</dbReference>
<dbReference type="GO" id="GO:0046872">
    <property type="term" value="F:metal ion binding"/>
    <property type="evidence" value="ECO:0007669"/>
    <property type="project" value="UniProtKB-KW"/>
</dbReference>
<keyword evidence="2 9" id="KW-0813">Transport</keyword>
<evidence type="ECO:0000256" key="8">
    <source>
        <dbReference type="ARBA" id="ARBA00030087"/>
    </source>
</evidence>
<dbReference type="CDD" id="cd01040">
    <property type="entry name" value="Mb-like"/>
    <property type="match status" value="1"/>
</dbReference>
<dbReference type="GO" id="GO:0020037">
    <property type="term" value="F:heme binding"/>
    <property type="evidence" value="ECO:0007669"/>
    <property type="project" value="InterPro"/>
</dbReference>
<evidence type="ECO:0000256" key="2">
    <source>
        <dbReference type="ARBA" id="ARBA00022448"/>
    </source>
</evidence>
<gene>
    <name evidence="11" type="ORF">ElyMa_004984400</name>
</gene>
<proteinExistence type="inferred from homology"/>
<accession>A0AAV4J6Q2</accession>
<dbReference type="PANTHER" id="PTHR46458:SF1">
    <property type="entry name" value="GEO09476P1"/>
    <property type="match status" value="1"/>
</dbReference>
<comment type="similarity">
    <text evidence="9">Belongs to the globin family.</text>
</comment>
<evidence type="ECO:0000256" key="4">
    <source>
        <dbReference type="ARBA" id="ARBA00022621"/>
    </source>
</evidence>
<dbReference type="Proteomes" id="UP000762676">
    <property type="component" value="Unassembled WGS sequence"/>
</dbReference>
<keyword evidence="3 9" id="KW-0349">Heme</keyword>
<dbReference type="InterPro" id="IPR050532">
    <property type="entry name" value="Globin-like_OT"/>
</dbReference>
<dbReference type="InterPro" id="IPR044399">
    <property type="entry name" value="Mb-like_M"/>
</dbReference>
<sequence>MGCDLAKNAVVVVAPEEAEESGAEFSDTQIDTIRSTWPLLARDIVRVGVEVFTRIFRETPSVRSLFDSFGINDIDNLHHHQLFCEHAQKFMHVLETLVENLEHPEMIQPSLVALGARHAAVEGYHPEYFRFYSKCMLEVWEMELGEEFIAEVRDCWTRLINYIVRWMGHGYHISVTDQLDAFVNKEGNMDAIITEKT</sequence>
<dbReference type="InterPro" id="IPR000971">
    <property type="entry name" value="Globin"/>
</dbReference>
<dbReference type="PANTHER" id="PTHR46458">
    <property type="entry name" value="BLR2807 PROTEIN"/>
    <property type="match status" value="1"/>
</dbReference>
<evidence type="ECO:0000313" key="12">
    <source>
        <dbReference type="Proteomes" id="UP000762676"/>
    </source>
</evidence>
<evidence type="ECO:0000256" key="6">
    <source>
        <dbReference type="ARBA" id="ARBA00023004"/>
    </source>
</evidence>
<keyword evidence="6" id="KW-0408">Iron</keyword>
<evidence type="ECO:0000256" key="1">
    <source>
        <dbReference type="ARBA" id="ARBA00013895"/>
    </source>
</evidence>
<evidence type="ECO:0000259" key="10">
    <source>
        <dbReference type="PROSITE" id="PS01033"/>
    </source>
</evidence>
<keyword evidence="4 9" id="KW-0561">Oxygen transport</keyword>
<dbReference type="GO" id="GO:0019825">
    <property type="term" value="F:oxygen binding"/>
    <property type="evidence" value="ECO:0007669"/>
    <property type="project" value="InterPro"/>
</dbReference>
<keyword evidence="12" id="KW-1185">Reference proteome</keyword>
<keyword evidence="7" id="KW-0514">Muscle protein</keyword>
<dbReference type="Gene3D" id="1.10.490.10">
    <property type="entry name" value="Globins"/>
    <property type="match status" value="1"/>
</dbReference>
<feature type="domain" description="Globin" evidence="10">
    <location>
        <begin position="24"/>
        <end position="172"/>
    </location>
</feature>
<dbReference type="GO" id="GO:0005344">
    <property type="term" value="F:oxygen carrier activity"/>
    <property type="evidence" value="ECO:0007669"/>
    <property type="project" value="UniProtKB-KW"/>
</dbReference>
<dbReference type="InterPro" id="IPR012292">
    <property type="entry name" value="Globin/Proto"/>
</dbReference>
<dbReference type="EMBL" id="BMAT01009971">
    <property type="protein sequence ID" value="GFS17525.1"/>
    <property type="molecule type" value="Genomic_DNA"/>
</dbReference>
<comment type="caution">
    <text evidence="11">The sequence shown here is derived from an EMBL/GenBank/DDBJ whole genome shotgun (WGS) entry which is preliminary data.</text>
</comment>
<reference evidence="11 12" key="1">
    <citation type="journal article" date="2021" name="Elife">
        <title>Chloroplast acquisition without the gene transfer in kleptoplastic sea slugs, Plakobranchus ocellatus.</title>
        <authorList>
            <person name="Maeda T."/>
            <person name="Takahashi S."/>
            <person name="Yoshida T."/>
            <person name="Shimamura S."/>
            <person name="Takaki Y."/>
            <person name="Nagai Y."/>
            <person name="Toyoda A."/>
            <person name="Suzuki Y."/>
            <person name="Arimoto A."/>
            <person name="Ishii H."/>
            <person name="Satoh N."/>
            <person name="Nishiyama T."/>
            <person name="Hasebe M."/>
            <person name="Maruyama T."/>
            <person name="Minagawa J."/>
            <person name="Obokata J."/>
            <person name="Shigenobu S."/>
        </authorList>
    </citation>
    <scope>NUCLEOTIDE SEQUENCE [LARGE SCALE GENOMIC DNA]</scope>
</reference>
<dbReference type="AlphaFoldDB" id="A0AAV4J6Q2"/>
<evidence type="ECO:0000256" key="3">
    <source>
        <dbReference type="ARBA" id="ARBA00022617"/>
    </source>
</evidence>
<evidence type="ECO:0000256" key="5">
    <source>
        <dbReference type="ARBA" id="ARBA00022723"/>
    </source>
</evidence>